<keyword evidence="2" id="KW-1185">Reference proteome</keyword>
<reference evidence="1 2" key="1">
    <citation type="journal article" date="2019" name="Nat. Ecol. Evol.">
        <title>Megaphylogeny resolves global patterns of mushroom evolution.</title>
        <authorList>
            <person name="Varga T."/>
            <person name="Krizsan K."/>
            <person name="Foldi C."/>
            <person name="Dima B."/>
            <person name="Sanchez-Garcia M."/>
            <person name="Sanchez-Ramirez S."/>
            <person name="Szollosi G.J."/>
            <person name="Szarkandi J.G."/>
            <person name="Papp V."/>
            <person name="Albert L."/>
            <person name="Andreopoulos W."/>
            <person name="Angelini C."/>
            <person name="Antonin V."/>
            <person name="Barry K.W."/>
            <person name="Bougher N.L."/>
            <person name="Buchanan P."/>
            <person name="Buyck B."/>
            <person name="Bense V."/>
            <person name="Catcheside P."/>
            <person name="Chovatia M."/>
            <person name="Cooper J."/>
            <person name="Damon W."/>
            <person name="Desjardin D."/>
            <person name="Finy P."/>
            <person name="Geml J."/>
            <person name="Haridas S."/>
            <person name="Hughes K."/>
            <person name="Justo A."/>
            <person name="Karasinski D."/>
            <person name="Kautmanova I."/>
            <person name="Kiss B."/>
            <person name="Kocsube S."/>
            <person name="Kotiranta H."/>
            <person name="LaButti K.M."/>
            <person name="Lechner B.E."/>
            <person name="Liimatainen K."/>
            <person name="Lipzen A."/>
            <person name="Lukacs Z."/>
            <person name="Mihaltcheva S."/>
            <person name="Morgado L.N."/>
            <person name="Niskanen T."/>
            <person name="Noordeloos M.E."/>
            <person name="Ohm R.A."/>
            <person name="Ortiz-Santana B."/>
            <person name="Ovrebo C."/>
            <person name="Racz N."/>
            <person name="Riley R."/>
            <person name="Savchenko A."/>
            <person name="Shiryaev A."/>
            <person name="Soop K."/>
            <person name="Spirin V."/>
            <person name="Szebenyi C."/>
            <person name="Tomsovsky M."/>
            <person name="Tulloss R.E."/>
            <person name="Uehling J."/>
            <person name="Grigoriev I.V."/>
            <person name="Vagvolgyi C."/>
            <person name="Papp T."/>
            <person name="Martin F.M."/>
            <person name="Miettinen O."/>
            <person name="Hibbett D.S."/>
            <person name="Nagy L.G."/>
        </authorList>
    </citation>
    <scope>NUCLEOTIDE SEQUENCE [LARGE SCALE GENOMIC DNA]</scope>
    <source>
        <strain evidence="1 2">OMC1185</strain>
    </source>
</reference>
<dbReference type="EMBL" id="ML213503">
    <property type="protein sequence ID" value="TFK56489.1"/>
    <property type="molecule type" value="Genomic_DNA"/>
</dbReference>
<protein>
    <submittedName>
        <fullName evidence="1">Uncharacterized protein</fullName>
    </submittedName>
</protein>
<evidence type="ECO:0000313" key="2">
    <source>
        <dbReference type="Proteomes" id="UP000305948"/>
    </source>
</evidence>
<proteinExistence type="predicted"/>
<dbReference type="AlphaFoldDB" id="A0A5C3NF19"/>
<dbReference type="OrthoDB" id="3262301at2759"/>
<dbReference type="Proteomes" id="UP000305948">
    <property type="component" value="Unassembled WGS sequence"/>
</dbReference>
<name>A0A5C3NF19_9AGAM</name>
<sequence>MSPEIRFTPDGVPYLVEFSNISFRSQNHAPHQRKPIPAQFTRASYLSTSSSLSLSLSPTDDDGPGGLYIHFPARAAPGGIPFPSVPSKRTSRSKLMRLRKIIASSVLDAGMDTPAEQKADPLAEAGRRLNRRQSVVSSHSSGGAGAEKGAALFSGTYGQVVDALTGAGLAIARCGENGFEHATRLGALFVVNNTSTGELEFRKLTLWA</sequence>
<evidence type="ECO:0000313" key="1">
    <source>
        <dbReference type="EMBL" id="TFK56489.1"/>
    </source>
</evidence>
<organism evidence="1 2">
    <name type="scientific">Heliocybe sulcata</name>
    <dbReference type="NCBI Taxonomy" id="5364"/>
    <lineage>
        <taxon>Eukaryota</taxon>
        <taxon>Fungi</taxon>
        <taxon>Dikarya</taxon>
        <taxon>Basidiomycota</taxon>
        <taxon>Agaricomycotina</taxon>
        <taxon>Agaricomycetes</taxon>
        <taxon>Gloeophyllales</taxon>
        <taxon>Gloeophyllaceae</taxon>
        <taxon>Heliocybe</taxon>
    </lineage>
</organism>
<gene>
    <name evidence="1" type="ORF">OE88DRAFT_1721696</name>
</gene>
<accession>A0A5C3NF19</accession>